<gene>
    <name evidence="1" type="ORF">Cgig2_008359</name>
</gene>
<evidence type="ECO:0000313" key="2">
    <source>
        <dbReference type="Proteomes" id="UP001153076"/>
    </source>
</evidence>
<dbReference type="OrthoDB" id="1620945at2759"/>
<dbReference type="Proteomes" id="UP001153076">
    <property type="component" value="Unassembled WGS sequence"/>
</dbReference>
<protein>
    <submittedName>
        <fullName evidence="1">Uncharacterized protein</fullName>
    </submittedName>
</protein>
<dbReference type="Pfam" id="PF03004">
    <property type="entry name" value="Transposase_24"/>
    <property type="match status" value="1"/>
</dbReference>
<name>A0A9Q1K9L7_9CARY</name>
<organism evidence="1 2">
    <name type="scientific">Carnegiea gigantea</name>
    <dbReference type="NCBI Taxonomy" id="171969"/>
    <lineage>
        <taxon>Eukaryota</taxon>
        <taxon>Viridiplantae</taxon>
        <taxon>Streptophyta</taxon>
        <taxon>Embryophyta</taxon>
        <taxon>Tracheophyta</taxon>
        <taxon>Spermatophyta</taxon>
        <taxon>Magnoliopsida</taxon>
        <taxon>eudicotyledons</taxon>
        <taxon>Gunneridae</taxon>
        <taxon>Pentapetalae</taxon>
        <taxon>Caryophyllales</taxon>
        <taxon>Cactineae</taxon>
        <taxon>Cactaceae</taxon>
        <taxon>Cactoideae</taxon>
        <taxon>Echinocereeae</taxon>
        <taxon>Carnegiea</taxon>
    </lineage>
</organism>
<dbReference type="InterPro" id="IPR004252">
    <property type="entry name" value="Probable_transposase_24"/>
</dbReference>
<sequence length="252" mass="28839">MKQTIAPISMVNFLLMSKKQQRVVVGDEALKKVAAAFKAVEQVAMSNQQQLDENIMPNDEETNDELFAKNIYGGIHVFLDEQQFSDDDYDHVNFEIKGADQVTLVAKSDKSQQSKAHQQMPHHNGTQSYACLRHDFKEKHGRECSKLDLMFKSHARKYDKPVNAKKLANNMHVKAAIEKLKNEREQGLNNKTDEQIFPEVLGKDNHRYLRAYGRGKGITNYFGVKLSRLDLAQDVMELKKRADESVMEAKKV</sequence>
<proteinExistence type="predicted"/>
<dbReference type="AlphaFoldDB" id="A0A9Q1K9L7"/>
<evidence type="ECO:0000313" key="1">
    <source>
        <dbReference type="EMBL" id="KAJ8439976.1"/>
    </source>
</evidence>
<comment type="caution">
    <text evidence="1">The sequence shown here is derived from an EMBL/GenBank/DDBJ whole genome shotgun (WGS) entry which is preliminary data.</text>
</comment>
<dbReference type="EMBL" id="JAKOGI010000203">
    <property type="protein sequence ID" value="KAJ8439976.1"/>
    <property type="molecule type" value="Genomic_DNA"/>
</dbReference>
<keyword evidence="2" id="KW-1185">Reference proteome</keyword>
<accession>A0A9Q1K9L7</accession>
<reference evidence="1" key="1">
    <citation type="submission" date="2022-04" db="EMBL/GenBank/DDBJ databases">
        <title>Carnegiea gigantea Genome sequencing and assembly v2.</title>
        <authorList>
            <person name="Copetti D."/>
            <person name="Sanderson M.J."/>
            <person name="Burquez A."/>
            <person name="Wojciechowski M.F."/>
        </authorList>
    </citation>
    <scope>NUCLEOTIDE SEQUENCE</scope>
    <source>
        <strain evidence="1">SGP5-SGP5p</strain>
        <tissue evidence="1">Aerial part</tissue>
    </source>
</reference>